<reference evidence="2 3" key="1">
    <citation type="submission" date="2014-01" db="EMBL/GenBank/DDBJ databases">
        <authorList>
            <consortium name="Genome Consortium for Active Teaching"/>
            <person name="Sontag T.C."/>
            <person name="Newman J.D."/>
        </authorList>
    </citation>
    <scope>NUCLEOTIDE SEQUENCE [LARGE SCALE GENOMIC DNA]</scope>
    <source>
        <strain evidence="2 3">DSM 19056</strain>
    </source>
</reference>
<evidence type="ECO:0000313" key="3">
    <source>
        <dbReference type="Proteomes" id="UP000197587"/>
    </source>
</evidence>
<name>A0A246BCJ2_9FLAO</name>
<dbReference type="GO" id="GO:0016853">
    <property type="term" value="F:isomerase activity"/>
    <property type="evidence" value="ECO:0007669"/>
    <property type="project" value="UniProtKB-KW"/>
</dbReference>
<sequence length="121" mass="14268">MLEIGERPWGKYYVLADEPHYKLKRIEVNPGQRLSYQYHHHRQEFWTVIAGEAVVVLDEVEHTVKYGESIFIPLGAKHRIENRTAELLEFVEVQTGTYFGEDDIVRIQDDYERTDENSVSE</sequence>
<dbReference type="Pfam" id="PF01050">
    <property type="entry name" value="MannoseP_isomer"/>
    <property type="match status" value="1"/>
</dbReference>
<dbReference type="InterPro" id="IPR014710">
    <property type="entry name" value="RmlC-like_jellyroll"/>
</dbReference>
<dbReference type="InterPro" id="IPR051161">
    <property type="entry name" value="Mannose-6P_isomerase_type2"/>
</dbReference>
<dbReference type="InterPro" id="IPR001538">
    <property type="entry name" value="Man6P_isomerase-2_C"/>
</dbReference>
<dbReference type="PANTHER" id="PTHR46390">
    <property type="entry name" value="MANNOSE-1-PHOSPHATE GUANYLYLTRANSFERASE"/>
    <property type="match status" value="1"/>
</dbReference>
<proteinExistence type="predicted"/>
<dbReference type="Gene3D" id="2.60.120.10">
    <property type="entry name" value="Jelly Rolls"/>
    <property type="match status" value="1"/>
</dbReference>
<keyword evidence="2" id="KW-0413">Isomerase</keyword>
<reference evidence="2 3" key="2">
    <citation type="submission" date="2017-05" db="EMBL/GenBank/DDBJ databases">
        <title>Genome of Chryseobacterium haifense.</title>
        <authorList>
            <person name="Newman J.D."/>
        </authorList>
    </citation>
    <scope>NUCLEOTIDE SEQUENCE [LARGE SCALE GENOMIC DNA]</scope>
    <source>
        <strain evidence="2 3">DSM 19056</strain>
    </source>
</reference>
<keyword evidence="3" id="KW-1185">Reference proteome</keyword>
<evidence type="ECO:0000313" key="2">
    <source>
        <dbReference type="EMBL" id="OWK99408.1"/>
    </source>
</evidence>
<accession>A0A246BCJ2</accession>
<gene>
    <name evidence="2" type="ORF">AP75_00215</name>
</gene>
<dbReference type="PANTHER" id="PTHR46390:SF1">
    <property type="entry name" value="MANNOSE-1-PHOSPHATE GUANYLYLTRANSFERASE"/>
    <property type="match status" value="1"/>
</dbReference>
<dbReference type="AlphaFoldDB" id="A0A246BCJ2"/>
<dbReference type="SUPFAM" id="SSF51182">
    <property type="entry name" value="RmlC-like cupins"/>
    <property type="match status" value="1"/>
</dbReference>
<dbReference type="GO" id="GO:0005976">
    <property type="term" value="P:polysaccharide metabolic process"/>
    <property type="evidence" value="ECO:0007669"/>
    <property type="project" value="InterPro"/>
</dbReference>
<feature type="domain" description="Mannose-6-phosphate isomerase type II C-terminal" evidence="1">
    <location>
        <begin position="7"/>
        <end position="109"/>
    </location>
</feature>
<dbReference type="Proteomes" id="UP000197587">
    <property type="component" value="Unassembled WGS sequence"/>
</dbReference>
<comment type="caution">
    <text evidence="2">The sequence shown here is derived from an EMBL/GenBank/DDBJ whole genome shotgun (WGS) entry which is preliminary data.</text>
</comment>
<dbReference type="EMBL" id="JASZ02000001">
    <property type="protein sequence ID" value="OWK99408.1"/>
    <property type="molecule type" value="Genomic_DNA"/>
</dbReference>
<evidence type="ECO:0000259" key="1">
    <source>
        <dbReference type="Pfam" id="PF01050"/>
    </source>
</evidence>
<dbReference type="CDD" id="cd02213">
    <property type="entry name" value="cupin_PMI_typeII_C"/>
    <property type="match status" value="1"/>
</dbReference>
<dbReference type="GO" id="GO:0009298">
    <property type="term" value="P:GDP-mannose biosynthetic process"/>
    <property type="evidence" value="ECO:0007669"/>
    <property type="project" value="TreeGrafter"/>
</dbReference>
<organism evidence="2 3">
    <name type="scientific">Kaistella haifensis DSM 19056</name>
    <dbReference type="NCBI Taxonomy" id="1450526"/>
    <lineage>
        <taxon>Bacteria</taxon>
        <taxon>Pseudomonadati</taxon>
        <taxon>Bacteroidota</taxon>
        <taxon>Flavobacteriia</taxon>
        <taxon>Flavobacteriales</taxon>
        <taxon>Weeksellaceae</taxon>
        <taxon>Chryseobacterium group</taxon>
        <taxon>Kaistella</taxon>
    </lineage>
</organism>
<protein>
    <submittedName>
        <fullName evidence="2">Mannose-6-phosphate isomerase</fullName>
    </submittedName>
</protein>
<dbReference type="InterPro" id="IPR011051">
    <property type="entry name" value="RmlC_Cupin_sf"/>
</dbReference>
<dbReference type="GO" id="GO:0004475">
    <property type="term" value="F:mannose-1-phosphate guanylyltransferase (GTP) activity"/>
    <property type="evidence" value="ECO:0007669"/>
    <property type="project" value="TreeGrafter"/>
</dbReference>
<dbReference type="RefSeq" id="WP_031501614.1">
    <property type="nucleotide sequence ID" value="NZ_JASZ02000001.1"/>
</dbReference>